<dbReference type="CDD" id="cd13620">
    <property type="entry name" value="PBP2_GltS"/>
    <property type="match status" value="1"/>
</dbReference>
<dbReference type="STRING" id="1123281.SAMN02745180_02643"/>
<dbReference type="Gene3D" id="3.40.190.10">
    <property type="entry name" value="Periplasmic binding protein-like II"/>
    <property type="match status" value="2"/>
</dbReference>
<dbReference type="InterPro" id="IPR018313">
    <property type="entry name" value="SBP_3_CS"/>
</dbReference>
<dbReference type="AlphaFoldDB" id="A0A1M5Z1Z6"/>
<dbReference type="SMART" id="SM00062">
    <property type="entry name" value="PBPb"/>
    <property type="match status" value="1"/>
</dbReference>
<evidence type="ECO:0000256" key="2">
    <source>
        <dbReference type="ARBA" id="ARBA00010333"/>
    </source>
</evidence>
<dbReference type="EMBL" id="FQXR01000019">
    <property type="protein sequence ID" value="SHI18249.1"/>
    <property type="molecule type" value="Genomic_DNA"/>
</dbReference>
<dbReference type="PANTHER" id="PTHR35936">
    <property type="entry name" value="MEMBRANE-BOUND LYTIC MUREIN TRANSGLYCOSYLASE F"/>
    <property type="match status" value="1"/>
</dbReference>
<proteinExistence type="inferred from homology"/>
<dbReference type="OrthoDB" id="9774451at2"/>
<evidence type="ECO:0000256" key="4">
    <source>
        <dbReference type="RuleBase" id="RU003744"/>
    </source>
</evidence>
<comment type="similarity">
    <text evidence="2 4">Belongs to the bacterial solute-binding protein 3 family.</text>
</comment>
<evidence type="ECO:0000313" key="6">
    <source>
        <dbReference type="EMBL" id="SHI18249.1"/>
    </source>
</evidence>
<dbReference type="Pfam" id="PF00497">
    <property type="entry name" value="SBP_bac_3"/>
    <property type="match status" value="1"/>
</dbReference>
<reference evidence="6 7" key="1">
    <citation type="submission" date="2016-11" db="EMBL/GenBank/DDBJ databases">
        <authorList>
            <person name="Jaros S."/>
            <person name="Januszkiewicz K."/>
            <person name="Wedrychowicz H."/>
        </authorList>
    </citation>
    <scope>NUCLEOTIDE SEQUENCE [LARGE SCALE GENOMIC DNA]</scope>
    <source>
        <strain evidence="6 7">DSM 13106</strain>
    </source>
</reference>
<comment type="subcellular location">
    <subcellularLocation>
        <location evidence="1">Cell envelope</location>
    </subcellularLocation>
</comment>
<evidence type="ECO:0000313" key="7">
    <source>
        <dbReference type="Proteomes" id="UP000184389"/>
    </source>
</evidence>
<feature type="domain" description="Solute-binding protein family 3/N-terminal" evidence="5">
    <location>
        <begin position="49"/>
        <end position="269"/>
    </location>
</feature>
<dbReference type="GO" id="GO:0030313">
    <property type="term" value="C:cell envelope"/>
    <property type="evidence" value="ECO:0007669"/>
    <property type="project" value="UniProtKB-SubCell"/>
</dbReference>
<dbReference type="Proteomes" id="UP000184389">
    <property type="component" value="Unassembled WGS sequence"/>
</dbReference>
<dbReference type="PROSITE" id="PS51257">
    <property type="entry name" value="PROKAR_LIPOPROTEIN"/>
    <property type="match status" value="1"/>
</dbReference>
<dbReference type="RefSeq" id="WP_072745265.1">
    <property type="nucleotide sequence ID" value="NZ_FQXR01000019.1"/>
</dbReference>
<dbReference type="InterPro" id="IPR001638">
    <property type="entry name" value="Solute-binding_3/MltF_N"/>
</dbReference>
<evidence type="ECO:0000256" key="3">
    <source>
        <dbReference type="ARBA" id="ARBA00022729"/>
    </source>
</evidence>
<keyword evidence="3" id="KW-0732">Signal</keyword>
<gene>
    <name evidence="6" type="ORF">SAMN02745180_02643</name>
</gene>
<name>A0A1M5Z1Z6_9FIRM</name>
<dbReference type="PROSITE" id="PS01039">
    <property type="entry name" value="SBP_BACTERIAL_3"/>
    <property type="match status" value="1"/>
</dbReference>
<accession>A0A1M5Z1Z6</accession>
<evidence type="ECO:0000259" key="5">
    <source>
        <dbReference type="SMART" id="SM00062"/>
    </source>
</evidence>
<evidence type="ECO:0000256" key="1">
    <source>
        <dbReference type="ARBA" id="ARBA00004196"/>
    </source>
</evidence>
<dbReference type="PANTHER" id="PTHR35936:SF17">
    <property type="entry name" value="ARGININE-BINDING EXTRACELLULAR PROTEIN ARTP"/>
    <property type="match status" value="1"/>
</dbReference>
<sequence length="275" mass="30717">MTKKFNAYIILVAIIILTFTSLSGCRNSKNISKETENKSSIEKIKDSGKIVIGTCADYPPYEFHKQIHGKDEIVGFDIEIAKEIAKDLDVELEIKDMDFKGLLGSLQTGNVDFIIAGMTPTTERAKSVDFTKKYYEADQGFLIRTEDKEKYKSIEELKGMKVGAQKGTIQEEVALNKIENAQLKSLGKITDLVLELKNKKIEGIVLVKPVAEAYVNANPDLCLSYISFGKEDGVAIAVKKGNKELVDTMNKTIDRLVENKFLDNFIKNATMLSEE</sequence>
<keyword evidence="7" id="KW-1185">Reference proteome</keyword>
<dbReference type="SUPFAM" id="SSF53850">
    <property type="entry name" value="Periplasmic binding protein-like II"/>
    <property type="match status" value="1"/>
</dbReference>
<organism evidence="6 7">
    <name type="scientific">Sporanaerobacter acetigenes DSM 13106</name>
    <dbReference type="NCBI Taxonomy" id="1123281"/>
    <lineage>
        <taxon>Bacteria</taxon>
        <taxon>Bacillati</taxon>
        <taxon>Bacillota</taxon>
        <taxon>Tissierellia</taxon>
        <taxon>Tissierellales</taxon>
        <taxon>Sporanaerobacteraceae</taxon>
        <taxon>Sporanaerobacter</taxon>
    </lineage>
</organism>
<protein>
    <submittedName>
        <fullName evidence="6">Amino acid ABC transporter substrate-binding protein, PAAT family</fullName>
    </submittedName>
</protein>